<evidence type="ECO:0000313" key="2">
    <source>
        <dbReference type="EMBL" id="CAF5001001.1"/>
    </source>
</evidence>
<organism evidence="2 3">
    <name type="scientific">Rotaria magnacalcarata</name>
    <dbReference type="NCBI Taxonomy" id="392030"/>
    <lineage>
        <taxon>Eukaryota</taxon>
        <taxon>Metazoa</taxon>
        <taxon>Spiralia</taxon>
        <taxon>Gnathifera</taxon>
        <taxon>Rotifera</taxon>
        <taxon>Eurotatoria</taxon>
        <taxon>Bdelloidea</taxon>
        <taxon>Philodinida</taxon>
        <taxon>Philodinidae</taxon>
        <taxon>Rotaria</taxon>
    </lineage>
</organism>
<evidence type="ECO:0000256" key="1">
    <source>
        <dbReference type="SAM" id="MobiDB-lite"/>
    </source>
</evidence>
<reference evidence="2" key="1">
    <citation type="submission" date="2021-02" db="EMBL/GenBank/DDBJ databases">
        <authorList>
            <person name="Nowell W R."/>
        </authorList>
    </citation>
    <scope>NUCLEOTIDE SEQUENCE</scope>
</reference>
<proteinExistence type="predicted"/>
<gene>
    <name evidence="2" type="ORF">SMN809_LOCUS56757</name>
</gene>
<feature type="non-terminal residue" evidence="2">
    <location>
        <position position="1"/>
    </location>
</feature>
<name>A0A8S3DBE7_9BILA</name>
<dbReference type="EMBL" id="CAJOBI010204425">
    <property type="protein sequence ID" value="CAF5001001.1"/>
    <property type="molecule type" value="Genomic_DNA"/>
</dbReference>
<comment type="caution">
    <text evidence="2">The sequence shown here is derived from an EMBL/GenBank/DDBJ whole genome shotgun (WGS) entry which is preliminary data.</text>
</comment>
<sequence>KSIVLPVREEIQLVVSSFIEIFKVKFILPDSSNEENPNDKEDNVNKNMKDDIDDGDDGQNTNLVKMAHVHKQSSLPPSSHHSIIKTRSKSKLIEKPNVVNLKRLICAPDLLTLGLFPNAKEITESYAVWAALRRFIFSRFEKSSSKSIDSIP</sequence>
<protein>
    <submittedName>
        <fullName evidence="2">Uncharacterized protein</fullName>
    </submittedName>
</protein>
<dbReference type="AlphaFoldDB" id="A0A8S3DBE7"/>
<feature type="compositionally biased region" description="Basic and acidic residues" evidence="1">
    <location>
        <begin position="37"/>
        <end position="50"/>
    </location>
</feature>
<dbReference type="Proteomes" id="UP000676336">
    <property type="component" value="Unassembled WGS sequence"/>
</dbReference>
<feature type="non-terminal residue" evidence="2">
    <location>
        <position position="152"/>
    </location>
</feature>
<feature type="region of interest" description="Disordered" evidence="1">
    <location>
        <begin position="32"/>
        <end position="61"/>
    </location>
</feature>
<accession>A0A8S3DBE7</accession>
<evidence type="ECO:0000313" key="3">
    <source>
        <dbReference type="Proteomes" id="UP000676336"/>
    </source>
</evidence>